<proteinExistence type="predicted"/>
<feature type="region of interest" description="Disordered" evidence="1">
    <location>
        <begin position="105"/>
        <end position="179"/>
    </location>
</feature>
<evidence type="ECO:0000313" key="3">
    <source>
        <dbReference type="EMBL" id="OQO05090.1"/>
    </source>
</evidence>
<name>A0A1V8T184_9PEZI</name>
<dbReference type="Gene3D" id="4.10.280.10">
    <property type="entry name" value="Helix-loop-helix DNA-binding domain"/>
    <property type="match status" value="1"/>
</dbReference>
<evidence type="ECO:0000256" key="1">
    <source>
        <dbReference type="SAM" id="MobiDB-lite"/>
    </source>
</evidence>
<evidence type="ECO:0000313" key="4">
    <source>
        <dbReference type="Proteomes" id="UP000192596"/>
    </source>
</evidence>
<accession>A0A1V8T184</accession>
<dbReference type="InterPro" id="IPR011598">
    <property type="entry name" value="bHLH_dom"/>
</dbReference>
<dbReference type="InParanoid" id="A0A1V8T184"/>
<dbReference type="SUPFAM" id="SSF47459">
    <property type="entry name" value="HLH, helix-loop-helix DNA-binding domain"/>
    <property type="match status" value="1"/>
</dbReference>
<sequence length="294" mass="32039">MFSDGYGLCHQGNHDPTPDTLMWQQAAGSTQSLQLPHHLPHSLLTPPLQMGEVAQQSHLPTISPPFQFRQGPHAVPTPCTPYLSTPRPSGGSSCPGQIDYGFPHAPSYLQSAQSSSAQSTGVMITPQSSDLPDAESVPVAKSPHIALSATTEGRSKSRRPPLKRTSREPSTKPSRVPHSVVERRYRNNLRSQLDTLTSKVPVLKDNYPCALDIEDSSRSVKGPSKAVVISAAVKHIERLEADNVRAADFVRSLQDQIQGLQRLVRCDECSILRYLQGLQMPTLPEQNPAGPPRS</sequence>
<dbReference type="PROSITE" id="PS50888">
    <property type="entry name" value="BHLH"/>
    <property type="match status" value="1"/>
</dbReference>
<keyword evidence="4" id="KW-1185">Reference proteome</keyword>
<feature type="domain" description="BHLH" evidence="2">
    <location>
        <begin position="173"/>
        <end position="239"/>
    </location>
</feature>
<feature type="compositionally biased region" description="Low complexity" evidence="1">
    <location>
        <begin position="110"/>
        <end position="119"/>
    </location>
</feature>
<organism evidence="3 4">
    <name type="scientific">Cryoendolithus antarcticus</name>
    <dbReference type="NCBI Taxonomy" id="1507870"/>
    <lineage>
        <taxon>Eukaryota</taxon>
        <taxon>Fungi</taxon>
        <taxon>Dikarya</taxon>
        <taxon>Ascomycota</taxon>
        <taxon>Pezizomycotina</taxon>
        <taxon>Dothideomycetes</taxon>
        <taxon>Dothideomycetidae</taxon>
        <taxon>Cladosporiales</taxon>
        <taxon>Cladosporiaceae</taxon>
        <taxon>Cryoendolithus</taxon>
    </lineage>
</organism>
<dbReference type="AlphaFoldDB" id="A0A1V8T184"/>
<dbReference type="PANTHER" id="PTHR47336:SF2">
    <property type="entry name" value="TRANSCRIPTION FACTOR HMS1-RELATED"/>
    <property type="match status" value="1"/>
</dbReference>
<reference evidence="4" key="1">
    <citation type="submission" date="2017-03" db="EMBL/GenBank/DDBJ databases">
        <title>Genomes of endolithic fungi from Antarctica.</title>
        <authorList>
            <person name="Coleine C."/>
            <person name="Masonjones S."/>
            <person name="Stajich J.E."/>
        </authorList>
    </citation>
    <scope>NUCLEOTIDE SEQUENCE [LARGE SCALE GENOMIC DNA]</scope>
    <source>
        <strain evidence="4">CCFEE 5527</strain>
    </source>
</reference>
<comment type="caution">
    <text evidence="3">The sequence shown here is derived from an EMBL/GenBank/DDBJ whole genome shotgun (WGS) entry which is preliminary data.</text>
</comment>
<dbReference type="InterPro" id="IPR036638">
    <property type="entry name" value="HLH_DNA-bd_sf"/>
</dbReference>
<dbReference type="CDD" id="cd11395">
    <property type="entry name" value="bHLHzip_SREBP_like"/>
    <property type="match status" value="1"/>
</dbReference>
<gene>
    <name evidence="3" type="ORF">B0A48_08110</name>
</gene>
<dbReference type="STRING" id="1507870.A0A1V8T184"/>
<dbReference type="InterPro" id="IPR052099">
    <property type="entry name" value="Regulatory_TF_Diverse"/>
</dbReference>
<feature type="compositionally biased region" description="Polar residues" evidence="1">
    <location>
        <begin position="120"/>
        <end position="130"/>
    </location>
</feature>
<dbReference type="Pfam" id="PF00010">
    <property type="entry name" value="HLH"/>
    <property type="match status" value="1"/>
</dbReference>
<dbReference type="EMBL" id="NAJO01000020">
    <property type="protein sequence ID" value="OQO05090.1"/>
    <property type="molecule type" value="Genomic_DNA"/>
</dbReference>
<dbReference type="PANTHER" id="PTHR47336">
    <property type="entry name" value="TRANSCRIPTION FACTOR HMS1-RELATED"/>
    <property type="match status" value="1"/>
</dbReference>
<dbReference type="OrthoDB" id="2133190at2759"/>
<evidence type="ECO:0000259" key="2">
    <source>
        <dbReference type="PROSITE" id="PS50888"/>
    </source>
</evidence>
<dbReference type="Proteomes" id="UP000192596">
    <property type="component" value="Unassembled WGS sequence"/>
</dbReference>
<protein>
    <recommendedName>
        <fullName evidence="2">BHLH domain-containing protein</fullName>
    </recommendedName>
</protein>
<dbReference type="GO" id="GO:0046983">
    <property type="term" value="F:protein dimerization activity"/>
    <property type="evidence" value="ECO:0007669"/>
    <property type="project" value="InterPro"/>
</dbReference>